<evidence type="ECO:0000313" key="4">
    <source>
        <dbReference type="Proteomes" id="UP000799439"/>
    </source>
</evidence>
<accession>A0A9P4J0P6</accession>
<feature type="compositionally biased region" description="Pro residues" evidence="1">
    <location>
        <begin position="97"/>
        <end position="115"/>
    </location>
</feature>
<name>A0A9P4J0P6_9PEZI</name>
<reference evidence="3" key="1">
    <citation type="journal article" date="2020" name="Stud. Mycol.">
        <title>101 Dothideomycetes genomes: a test case for predicting lifestyles and emergence of pathogens.</title>
        <authorList>
            <person name="Haridas S."/>
            <person name="Albert R."/>
            <person name="Binder M."/>
            <person name="Bloem J."/>
            <person name="Labutti K."/>
            <person name="Salamov A."/>
            <person name="Andreopoulos B."/>
            <person name="Baker S."/>
            <person name="Barry K."/>
            <person name="Bills G."/>
            <person name="Bluhm B."/>
            <person name="Cannon C."/>
            <person name="Castanera R."/>
            <person name="Culley D."/>
            <person name="Daum C."/>
            <person name="Ezra D."/>
            <person name="Gonzalez J."/>
            <person name="Henrissat B."/>
            <person name="Kuo A."/>
            <person name="Liang C."/>
            <person name="Lipzen A."/>
            <person name="Lutzoni F."/>
            <person name="Magnuson J."/>
            <person name="Mondo S."/>
            <person name="Nolan M."/>
            <person name="Ohm R."/>
            <person name="Pangilinan J."/>
            <person name="Park H.-J."/>
            <person name="Ramirez L."/>
            <person name="Alfaro M."/>
            <person name="Sun H."/>
            <person name="Tritt A."/>
            <person name="Yoshinaga Y."/>
            <person name="Zwiers L.-H."/>
            <person name="Turgeon B."/>
            <person name="Goodwin S."/>
            <person name="Spatafora J."/>
            <person name="Crous P."/>
            <person name="Grigoriev I."/>
        </authorList>
    </citation>
    <scope>NUCLEOTIDE SEQUENCE</scope>
    <source>
        <strain evidence="3">CBS 260.36</strain>
    </source>
</reference>
<feature type="compositionally biased region" description="Low complexity" evidence="1">
    <location>
        <begin position="34"/>
        <end position="47"/>
    </location>
</feature>
<dbReference type="OrthoDB" id="427711at2759"/>
<organism evidence="3 4">
    <name type="scientific">Myriangium duriaei CBS 260.36</name>
    <dbReference type="NCBI Taxonomy" id="1168546"/>
    <lineage>
        <taxon>Eukaryota</taxon>
        <taxon>Fungi</taxon>
        <taxon>Dikarya</taxon>
        <taxon>Ascomycota</taxon>
        <taxon>Pezizomycotina</taxon>
        <taxon>Dothideomycetes</taxon>
        <taxon>Dothideomycetidae</taxon>
        <taxon>Myriangiales</taxon>
        <taxon>Myriangiaceae</taxon>
        <taxon>Myriangium</taxon>
    </lineage>
</organism>
<dbReference type="InterPro" id="IPR036420">
    <property type="entry name" value="BRCT_dom_sf"/>
</dbReference>
<dbReference type="PROSITE" id="PS50172">
    <property type="entry name" value="BRCT"/>
    <property type="match status" value="1"/>
</dbReference>
<dbReference type="Gene3D" id="3.40.50.10190">
    <property type="entry name" value="BRCT domain"/>
    <property type="match status" value="1"/>
</dbReference>
<feature type="domain" description="BRCT" evidence="2">
    <location>
        <begin position="147"/>
        <end position="256"/>
    </location>
</feature>
<dbReference type="AlphaFoldDB" id="A0A9P4J0P6"/>
<dbReference type="EMBL" id="ML996088">
    <property type="protein sequence ID" value="KAF2151150.1"/>
    <property type="molecule type" value="Genomic_DNA"/>
</dbReference>
<protein>
    <recommendedName>
        <fullName evidence="2">BRCT domain-containing protein</fullName>
    </recommendedName>
</protein>
<feature type="compositionally biased region" description="Low complexity" evidence="1">
    <location>
        <begin position="116"/>
        <end position="142"/>
    </location>
</feature>
<sequence length="285" mass="29664">MPSNPPYPIAAQPKREIFDPWNSSSTGHQRAENRLSGSTSWRSSRTTKLAAQFAAGATGGDRVRDTVGAGSEGFVKGERTANGGWKRGTIEELPASPQAPLPPPLPLPADPPSPSSPSAFLPPSSGAGPAPPSSSLEAELPAQTPSAPPQIFAHLTIYVNGSTYPLISDHKLKHLLVTHGAGLSLTPGRRSVTHVVLGKTNAAGKGGAGGGLAAGKIQKEIARTRSGGNAVRFVTVEWVLECVKQGKRVSEARFEVVKTRPAGVRGFVLPSDAGKRGKDEEKDAV</sequence>
<dbReference type="Proteomes" id="UP000799439">
    <property type="component" value="Unassembled WGS sequence"/>
</dbReference>
<evidence type="ECO:0000259" key="2">
    <source>
        <dbReference type="PROSITE" id="PS50172"/>
    </source>
</evidence>
<evidence type="ECO:0000256" key="1">
    <source>
        <dbReference type="SAM" id="MobiDB-lite"/>
    </source>
</evidence>
<gene>
    <name evidence="3" type="ORF">K461DRAFT_228306</name>
</gene>
<dbReference type="SUPFAM" id="SSF52113">
    <property type="entry name" value="BRCT domain"/>
    <property type="match status" value="1"/>
</dbReference>
<comment type="caution">
    <text evidence="3">The sequence shown here is derived from an EMBL/GenBank/DDBJ whole genome shotgun (WGS) entry which is preliminary data.</text>
</comment>
<feature type="region of interest" description="Disordered" evidence="1">
    <location>
        <begin position="1"/>
        <end position="145"/>
    </location>
</feature>
<keyword evidence="4" id="KW-1185">Reference proteome</keyword>
<evidence type="ECO:0000313" key="3">
    <source>
        <dbReference type="EMBL" id="KAF2151150.1"/>
    </source>
</evidence>
<proteinExistence type="predicted"/>
<dbReference type="InterPro" id="IPR001357">
    <property type="entry name" value="BRCT_dom"/>
</dbReference>